<accession>A0A318YHC4</accession>
<keyword evidence="3" id="KW-1185">Reference proteome</keyword>
<dbReference type="AlphaFoldDB" id="A0A318YHC4"/>
<evidence type="ECO:0000313" key="3">
    <source>
        <dbReference type="Proteomes" id="UP000247647"/>
    </source>
</evidence>
<dbReference type="EMBL" id="KZ821465">
    <property type="protein sequence ID" value="PYH33147.1"/>
    <property type="molecule type" value="Genomic_DNA"/>
</dbReference>
<feature type="region of interest" description="Disordered" evidence="1">
    <location>
        <begin position="65"/>
        <end position="84"/>
    </location>
</feature>
<protein>
    <submittedName>
        <fullName evidence="2">Uncharacterized protein</fullName>
    </submittedName>
</protein>
<dbReference type="OrthoDB" id="10324000at2759"/>
<feature type="compositionally biased region" description="Basic residues" evidence="1">
    <location>
        <begin position="140"/>
        <end position="154"/>
    </location>
</feature>
<evidence type="ECO:0000313" key="2">
    <source>
        <dbReference type="EMBL" id="PYH33147.1"/>
    </source>
</evidence>
<sequence length="169" mass="18928">MVVNREKLMKSASDLSLDMYSPTDLGGTRGCRQGKYLRSQKTPEVLVAFFPTDLLELDPNFPQNNPGIASQSPPIGQSSNLMQAKQANYQSSRISWSAVCRQGLLIKQPIPHARVQVEGRRRGKRGSEGIEGRDGPRMVQTRRRGLMEGKRRRIAGGDYRGERKGRRSC</sequence>
<gene>
    <name evidence="2" type="ORF">BO87DRAFT_94571</name>
</gene>
<evidence type="ECO:0000256" key="1">
    <source>
        <dbReference type="SAM" id="MobiDB-lite"/>
    </source>
</evidence>
<reference evidence="2" key="1">
    <citation type="submission" date="2016-12" db="EMBL/GenBank/DDBJ databases">
        <title>The genomes of Aspergillus section Nigri reveals drivers in fungal speciation.</title>
        <authorList>
            <consortium name="DOE Joint Genome Institute"/>
            <person name="Vesth T.C."/>
            <person name="Nybo J."/>
            <person name="Theobald S."/>
            <person name="Brandl J."/>
            <person name="Frisvad J.C."/>
            <person name="Nielsen K.F."/>
            <person name="Lyhne E.K."/>
            <person name="Kogle M.E."/>
            <person name="Kuo A."/>
            <person name="Riley R."/>
            <person name="Clum A."/>
            <person name="Nolan M."/>
            <person name="Lipzen A."/>
            <person name="Salamov A."/>
            <person name="Henrissat B."/>
            <person name="Wiebenga A."/>
            <person name="De Vries R.P."/>
            <person name="Grigoriev I.V."/>
            <person name="Mortensen U.H."/>
            <person name="Andersen M.R."/>
            <person name="Baker S.E."/>
        </authorList>
    </citation>
    <scope>NUCLEOTIDE SEQUENCE [LARGE SCALE GENOMIC DNA]</scope>
    <source>
        <strain evidence="2">CBS 115656</strain>
    </source>
</reference>
<organism evidence="2 3">
    <name type="scientific">Aspergillus neoniger (strain CBS 115656)</name>
    <dbReference type="NCBI Taxonomy" id="1448310"/>
    <lineage>
        <taxon>Eukaryota</taxon>
        <taxon>Fungi</taxon>
        <taxon>Dikarya</taxon>
        <taxon>Ascomycota</taxon>
        <taxon>Pezizomycotina</taxon>
        <taxon>Eurotiomycetes</taxon>
        <taxon>Eurotiomycetidae</taxon>
        <taxon>Eurotiales</taxon>
        <taxon>Aspergillaceae</taxon>
        <taxon>Aspergillus</taxon>
        <taxon>Aspergillus subgen. Circumdati</taxon>
    </lineage>
</organism>
<dbReference type="GeneID" id="37132150"/>
<dbReference type="Proteomes" id="UP000247647">
    <property type="component" value="Unassembled WGS sequence"/>
</dbReference>
<proteinExistence type="predicted"/>
<feature type="region of interest" description="Disordered" evidence="1">
    <location>
        <begin position="116"/>
        <end position="169"/>
    </location>
</feature>
<name>A0A318YHC4_ASPNB</name>
<feature type="compositionally biased region" description="Basic and acidic residues" evidence="1">
    <location>
        <begin position="116"/>
        <end position="136"/>
    </location>
</feature>
<dbReference type="RefSeq" id="XP_025478625.1">
    <property type="nucleotide sequence ID" value="XM_025629694.1"/>
</dbReference>